<dbReference type="PROSITE" id="PS00671">
    <property type="entry name" value="D_2_HYDROXYACID_DH_3"/>
    <property type="match status" value="1"/>
</dbReference>
<organism evidence="5 6">
    <name type="scientific">Papiliotrema laurentii</name>
    <name type="common">Cryptococcus laurentii</name>
    <dbReference type="NCBI Taxonomy" id="5418"/>
    <lineage>
        <taxon>Eukaryota</taxon>
        <taxon>Fungi</taxon>
        <taxon>Dikarya</taxon>
        <taxon>Basidiomycota</taxon>
        <taxon>Agaricomycotina</taxon>
        <taxon>Tremellomycetes</taxon>
        <taxon>Tremellales</taxon>
        <taxon>Rhynchogastremaceae</taxon>
        <taxon>Papiliotrema</taxon>
    </lineage>
</organism>
<evidence type="ECO:0000256" key="2">
    <source>
        <dbReference type="RuleBase" id="RU003719"/>
    </source>
</evidence>
<evidence type="ECO:0000313" key="6">
    <source>
        <dbReference type="Proteomes" id="UP001182556"/>
    </source>
</evidence>
<gene>
    <name evidence="5" type="ORF">DB88DRAFT_536008</name>
</gene>
<dbReference type="Pfam" id="PF02826">
    <property type="entry name" value="2-Hacid_dh_C"/>
    <property type="match status" value="1"/>
</dbReference>
<feature type="domain" description="D-isomer specific 2-hydroxyacid dehydrogenase NAD-binding" evidence="4">
    <location>
        <begin position="120"/>
        <end position="306"/>
    </location>
</feature>
<dbReference type="InterPro" id="IPR029753">
    <property type="entry name" value="D-isomer_DH_CS"/>
</dbReference>
<dbReference type="SUPFAM" id="SSF51735">
    <property type="entry name" value="NAD(P)-binding Rossmann-fold domains"/>
    <property type="match status" value="1"/>
</dbReference>
<dbReference type="InterPro" id="IPR036291">
    <property type="entry name" value="NAD(P)-bd_dom_sf"/>
</dbReference>
<comment type="similarity">
    <text evidence="2">Belongs to the D-isomer specific 2-hydroxyacid dehydrogenase family.</text>
</comment>
<dbReference type="AlphaFoldDB" id="A0AAD9FPE8"/>
<keyword evidence="6" id="KW-1185">Reference proteome</keyword>
<keyword evidence="1 2" id="KW-0560">Oxidoreductase</keyword>
<feature type="domain" description="D-isomer specific 2-hydroxyacid dehydrogenase catalytic" evidence="3">
    <location>
        <begin position="27"/>
        <end position="337"/>
    </location>
</feature>
<dbReference type="GO" id="GO:0005829">
    <property type="term" value="C:cytosol"/>
    <property type="evidence" value="ECO:0007669"/>
    <property type="project" value="TreeGrafter"/>
</dbReference>
<sequence>MSQYPPTPPSEPALSAKQATVYIPTRIHPKIEEYARTKFARVVQPSDTPEEECLALADGIVSRVGDLREKQLSQAKRLRMIARNGTGCDNIDLNYCKQHEIIVVNNPGGNAATVAELALTLALSVVRRVKEMDHRITGGERVPSIDALSGSLLRATVGLIGMGDTAYEFAKMLAPFQCRIIAYSPTSPKDRWTSPDDRYPHVVEHERAESLEEMLKQVDLLSLHCPLTPSTRHMLGVKEFKAMKPSAVVVNCARGGILDEAALAQALKRGELAGAGLDVFATEPAYGDNLGELGKMNNVICLPHLAGSTEQVQYEGCKVAVDLLADFFDGKGYKNRVV</sequence>
<proteinExistence type="inferred from homology"/>
<dbReference type="EMBL" id="JAODAN010000008">
    <property type="protein sequence ID" value="KAK1922603.1"/>
    <property type="molecule type" value="Genomic_DNA"/>
</dbReference>
<comment type="caution">
    <text evidence="5">The sequence shown here is derived from an EMBL/GenBank/DDBJ whole genome shotgun (WGS) entry which is preliminary data.</text>
</comment>
<evidence type="ECO:0000313" key="5">
    <source>
        <dbReference type="EMBL" id="KAK1922603.1"/>
    </source>
</evidence>
<evidence type="ECO:0000259" key="4">
    <source>
        <dbReference type="Pfam" id="PF02826"/>
    </source>
</evidence>
<dbReference type="GO" id="GO:0030267">
    <property type="term" value="F:glyoxylate reductase (NADPH) activity"/>
    <property type="evidence" value="ECO:0007669"/>
    <property type="project" value="TreeGrafter"/>
</dbReference>
<dbReference type="InterPro" id="IPR006140">
    <property type="entry name" value="D-isomer_DH_NAD-bd"/>
</dbReference>
<name>A0AAD9FPE8_PAPLA</name>
<dbReference type="SUPFAM" id="SSF52283">
    <property type="entry name" value="Formate/glycerate dehydrogenase catalytic domain-like"/>
    <property type="match status" value="1"/>
</dbReference>
<evidence type="ECO:0000259" key="3">
    <source>
        <dbReference type="Pfam" id="PF00389"/>
    </source>
</evidence>
<dbReference type="Pfam" id="PF00389">
    <property type="entry name" value="2-Hacid_dh"/>
    <property type="match status" value="1"/>
</dbReference>
<dbReference type="Proteomes" id="UP001182556">
    <property type="component" value="Unassembled WGS sequence"/>
</dbReference>
<accession>A0AAD9FPE8</accession>
<dbReference type="PANTHER" id="PTHR10996">
    <property type="entry name" value="2-HYDROXYACID DEHYDROGENASE-RELATED"/>
    <property type="match status" value="1"/>
</dbReference>
<reference evidence="5" key="1">
    <citation type="submission" date="2023-02" db="EMBL/GenBank/DDBJ databases">
        <title>Identification and recombinant expression of a fungal hydrolase from Papiliotrema laurentii that hydrolyzes apple cutin and clears colloidal polyester polyurethane.</title>
        <authorList>
            <consortium name="DOE Joint Genome Institute"/>
            <person name="Roman V.A."/>
            <person name="Bojanowski C."/>
            <person name="Crable B.R."/>
            <person name="Wagner D.N."/>
            <person name="Hung C.S."/>
            <person name="Nadeau L.J."/>
            <person name="Schratz L."/>
            <person name="Haridas S."/>
            <person name="Pangilinan J."/>
            <person name="Lipzen A."/>
            <person name="Na H."/>
            <person name="Yan M."/>
            <person name="Ng V."/>
            <person name="Grigoriev I.V."/>
            <person name="Spatafora J.W."/>
            <person name="Barlow D."/>
            <person name="Biffinger J."/>
            <person name="Kelley-Loughnane N."/>
            <person name="Varaljay V.A."/>
            <person name="Crookes-Goodson W.J."/>
        </authorList>
    </citation>
    <scope>NUCLEOTIDE SEQUENCE</scope>
    <source>
        <strain evidence="5">5307AH</strain>
    </source>
</reference>
<dbReference type="InterPro" id="IPR050223">
    <property type="entry name" value="D-isomer_2-hydroxyacid_DH"/>
</dbReference>
<dbReference type="InterPro" id="IPR006139">
    <property type="entry name" value="D-isomer_2_OHA_DH_cat_dom"/>
</dbReference>
<protein>
    <submittedName>
        <fullName evidence="5">Phosphoglycerate dehydrogenase</fullName>
    </submittedName>
</protein>
<dbReference type="PANTHER" id="PTHR10996:SF264">
    <property type="entry name" value="HYPOTHETICAL D-ISOMER SPECIFIC 2-HYDROXYACID DEHYDROGENASE (EUROFUNG)"/>
    <property type="match status" value="1"/>
</dbReference>
<dbReference type="Gene3D" id="3.40.50.720">
    <property type="entry name" value="NAD(P)-binding Rossmann-like Domain"/>
    <property type="match status" value="2"/>
</dbReference>
<dbReference type="GO" id="GO:0051287">
    <property type="term" value="F:NAD binding"/>
    <property type="evidence" value="ECO:0007669"/>
    <property type="project" value="InterPro"/>
</dbReference>
<dbReference type="GO" id="GO:0016618">
    <property type="term" value="F:hydroxypyruvate reductase [NAD(P)H] activity"/>
    <property type="evidence" value="ECO:0007669"/>
    <property type="project" value="TreeGrafter"/>
</dbReference>
<evidence type="ECO:0000256" key="1">
    <source>
        <dbReference type="ARBA" id="ARBA00023002"/>
    </source>
</evidence>